<dbReference type="Proteomes" id="UP000664132">
    <property type="component" value="Unassembled WGS sequence"/>
</dbReference>
<reference evidence="1" key="1">
    <citation type="submission" date="2021-02" db="EMBL/GenBank/DDBJ databases">
        <title>Genome sequence Cadophora malorum strain M34.</title>
        <authorList>
            <person name="Stefanovic E."/>
            <person name="Vu D."/>
            <person name="Scully C."/>
            <person name="Dijksterhuis J."/>
            <person name="Roader J."/>
            <person name="Houbraken J."/>
        </authorList>
    </citation>
    <scope>NUCLEOTIDE SEQUENCE</scope>
    <source>
        <strain evidence="1">M34</strain>
    </source>
</reference>
<comment type="caution">
    <text evidence="1">The sequence shown here is derived from an EMBL/GenBank/DDBJ whole genome shotgun (WGS) entry which is preliminary data.</text>
</comment>
<proteinExistence type="predicted"/>
<gene>
    <name evidence="1" type="ORF">IFR04_010269</name>
</gene>
<organism evidence="1 2">
    <name type="scientific">Cadophora malorum</name>
    <dbReference type="NCBI Taxonomy" id="108018"/>
    <lineage>
        <taxon>Eukaryota</taxon>
        <taxon>Fungi</taxon>
        <taxon>Dikarya</taxon>
        <taxon>Ascomycota</taxon>
        <taxon>Pezizomycotina</taxon>
        <taxon>Leotiomycetes</taxon>
        <taxon>Helotiales</taxon>
        <taxon>Ploettnerulaceae</taxon>
        <taxon>Cadophora</taxon>
    </lineage>
</organism>
<evidence type="ECO:0000313" key="1">
    <source>
        <dbReference type="EMBL" id="KAG4416626.1"/>
    </source>
</evidence>
<dbReference type="OrthoDB" id="5125733at2759"/>
<keyword evidence="2" id="KW-1185">Reference proteome</keyword>
<evidence type="ECO:0008006" key="3">
    <source>
        <dbReference type="Google" id="ProtNLM"/>
    </source>
</evidence>
<dbReference type="PANTHER" id="PTHR33112:SF16">
    <property type="entry name" value="HETEROKARYON INCOMPATIBILITY DOMAIN-CONTAINING PROTEIN"/>
    <property type="match status" value="1"/>
</dbReference>
<name>A0A8H7TBU9_9HELO</name>
<sequence length="516" mass="58013">MSLRDAPHEDPLYIYNDEVIFDFSMGEAREGASEGCLLLEGLVQQITSFHCEDNVLLACVKETESYIDFQLVAGTELSKIRSRPRHPPKDNTFVAKLRPNLSGFTMFDIVARAGTESSKELPTRPFNTSPSSESSINMMKTWLHECVVNHPTCRKPSSTFLPSRLLWITASPESSEMVQLWDTKDQRDIPYIALSYCWGGKGQISTTVSNIQSHQQGIAITSLPRTDDPVDTAAEIVRMPLMYSQATLTLEKSRSSDVHEGFLGERTAVIEALIERQYRLPYRCLNGSREMIDMIPLFYKNLIEPLDHRAWALQERFLSSRIIDIGTYQTRWICQGVGDKIPIDGFRSISDHDERTIDHLSRVTLMLLKRKGSTKRDSTHEPCALWHELVEAYSSRSLKFQSDRLPAISGLATSFATLLGDQYHAGLWRSTLPFDLLWRSTKGFLEEEEGTGLLGLDGPSWSWCSVSGPAYYSWSDARLGSPVASLNIIDIRTDLKNIGGQYGGVHSGSLTVKGRF</sequence>
<dbReference type="EMBL" id="JAFJYH010000180">
    <property type="protein sequence ID" value="KAG4416626.1"/>
    <property type="molecule type" value="Genomic_DNA"/>
</dbReference>
<accession>A0A8H7TBU9</accession>
<evidence type="ECO:0000313" key="2">
    <source>
        <dbReference type="Proteomes" id="UP000664132"/>
    </source>
</evidence>
<dbReference type="PANTHER" id="PTHR33112">
    <property type="entry name" value="DOMAIN PROTEIN, PUTATIVE-RELATED"/>
    <property type="match status" value="1"/>
</dbReference>
<protein>
    <recommendedName>
        <fullName evidence="3">Heterokaryon incompatibility domain-containing protein</fullName>
    </recommendedName>
</protein>
<dbReference type="AlphaFoldDB" id="A0A8H7TBU9"/>